<dbReference type="CDD" id="cd11386">
    <property type="entry name" value="MCP_signal"/>
    <property type="match status" value="1"/>
</dbReference>
<feature type="transmembrane region" description="Helical" evidence="3">
    <location>
        <begin position="7"/>
        <end position="27"/>
    </location>
</feature>
<evidence type="ECO:0000259" key="4">
    <source>
        <dbReference type="PROSITE" id="PS50111"/>
    </source>
</evidence>
<feature type="transmembrane region" description="Helical" evidence="3">
    <location>
        <begin position="126"/>
        <end position="149"/>
    </location>
</feature>
<reference evidence="6" key="1">
    <citation type="journal article" date="2019" name="Int. J. Syst. Evol. Microbiol.">
        <title>The Global Catalogue of Microorganisms (GCM) 10K type strain sequencing project: providing services to taxonomists for standard genome sequencing and annotation.</title>
        <authorList>
            <consortium name="The Broad Institute Genomics Platform"/>
            <consortium name="The Broad Institute Genome Sequencing Center for Infectious Disease"/>
            <person name="Wu L."/>
            <person name="Ma J."/>
        </authorList>
    </citation>
    <scope>NUCLEOTIDE SEQUENCE [LARGE SCALE GENOMIC DNA]</scope>
    <source>
        <strain evidence="6">JCM 17250</strain>
    </source>
</reference>
<dbReference type="EMBL" id="BAABDL010000034">
    <property type="protein sequence ID" value="GAA4062265.1"/>
    <property type="molecule type" value="Genomic_DNA"/>
</dbReference>
<keyword evidence="6" id="KW-1185">Reference proteome</keyword>
<feature type="transmembrane region" description="Helical" evidence="3">
    <location>
        <begin position="47"/>
        <end position="68"/>
    </location>
</feature>
<dbReference type="SMART" id="SM00283">
    <property type="entry name" value="MA"/>
    <property type="match status" value="1"/>
</dbReference>
<evidence type="ECO:0000256" key="2">
    <source>
        <dbReference type="PROSITE-ProRule" id="PRU00284"/>
    </source>
</evidence>
<gene>
    <name evidence="5" type="ORF">GCM10022410_06350</name>
</gene>
<dbReference type="RefSeq" id="WP_344910256.1">
    <property type="nucleotide sequence ID" value="NZ_BAABDL010000034.1"/>
</dbReference>
<keyword evidence="1 2" id="KW-0807">Transducer</keyword>
<dbReference type="PANTHER" id="PTHR32089:SF112">
    <property type="entry name" value="LYSOZYME-LIKE PROTEIN-RELATED"/>
    <property type="match status" value="1"/>
</dbReference>
<dbReference type="Proteomes" id="UP001501734">
    <property type="component" value="Unassembled WGS sequence"/>
</dbReference>
<evidence type="ECO:0000256" key="3">
    <source>
        <dbReference type="SAM" id="Phobius"/>
    </source>
</evidence>
<dbReference type="PANTHER" id="PTHR32089">
    <property type="entry name" value="METHYL-ACCEPTING CHEMOTAXIS PROTEIN MCPB"/>
    <property type="match status" value="1"/>
</dbReference>
<name>A0ABP7V982_9BACI</name>
<protein>
    <recommendedName>
        <fullName evidence="4">Methyl-accepting transducer domain-containing protein</fullName>
    </recommendedName>
</protein>
<keyword evidence="3" id="KW-0472">Membrane</keyword>
<feature type="transmembrane region" description="Helical" evidence="3">
    <location>
        <begin position="80"/>
        <end position="97"/>
    </location>
</feature>
<dbReference type="PROSITE" id="PS50111">
    <property type="entry name" value="CHEMOTAXIS_TRANSDUC_2"/>
    <property type="match status" value="1"/>
</dbReference>
<keyword evidence="3" id="KW-1133">Transmembrane helix</keyword>
<sequence>MKRNKLMLILASVSMAITFVVHFLHSFDLINMINHHGVSDSSADVPGYYQIVTLIFLVIPIALLIASFITYKINDEHPRLPILVTLTLSFSSISTIMGGDGMVEYHFSLFMVVAMLAYYEQIRLVITMTVIFVIQHLLGYFVPALTIFVYGTSEYTFTMVLMHAIFLGLTALATIWQIHAKQRRFNELEVINERNQAMHLAIIEQLKDTSAHVDQTAKSLVSNAKETQSISEGISDHIRELRNGSEQQVTQATESSQMLNHMTLAIQQIASSTASIVESSQLMTNESQQGQELLTQTTNQMQVLAEAFESLTDVIVSLADRSNEISGIITVISDISEQTNLLALNAAIEAARAGEAGKGFAVVADEVRKLAEQTDQSTDQIVNIIADIQSDSQSASRSMATGRKELDQSLALIKTTQDSFAQILEATTNVDGEINDTASTIQQVSSNSEEIVHTVDQMMNIAETAATTNLSIEELSVNQLNYIEETNTIAQFLNKQVDELNQLMIDLQGGN</sequence>
<dbReference type="SUPFAM" id="SSF58104">
    <property type="entry name" value="Methyl-accepting chemotaxis protein (MCP) signaling domain"/>
    <property type="match status" value="1"/>
</dbReference>
<evidence type="ECO:0000256" key="1">
    <source>
        <dbReference type="ARBA" id="ARBA00023224"/>
    </source>
</evidence>
<dbReference type="InterPro" id="IPR004089">
    <property type="entry name" value="MCPsignal_dom"/>
</dbReference>
<comment type="caution">
    <text evidence="5">The sequence shown here is derived from an EMBL/GenBank/DDBJ whole genome shotgun (WGS) entry which is preliminary data.</text>
</comment>
<feature type="transmembrane region" description="Helical" evidence="3">
    <location>
        <begin position="155"/>
        <end position="176"/>
    </location>
</feature>
<keyword evidence="3" id="KW-0812">Transmembrane</keyword>
<feature type="domain" description="Methyl-accepting transducer" evidence="4">
    <location>
        <begin position="223"/>
        <end position="459"/>
    </location>
</feature>
<evidence type="ECO:0000313" key="5">
    <source>
        <dbReference type="EMBL" id="GAA4062265.1"/>
    </source>
</evidence>
<evidence type="ECO:0000313" key="6">
    <source>
        <dbReference type="Proteomes" id="UP001501734"/>
    </source>
</evidence>
<accession>A0ABP7V982</accession>
<proteinExistence type="predicted"/>
<dbReference type="Gene3D" id="1.10.287.950">
    <property type="entry name" value="Methyl-accepting chemotaxis protein"/>
    <property type="match status" value="1"/>
</dbReference>
<organism evidence="5 6">
    <name type="scientific">Amphibacillus indicireducens</name>
    <dbReference type="NCBI Taxonomy" id="1076330"/>
    <lineage>
        <taxon>Bacteria</taxon>
        <taxon>Bacillati</taxon>
        <taxon>Bacillota</taxon>
        <taxon>Bacilli</taxon>
        <taxon>Bacillales</taxon>
        <taxon>Bacillaceae</taxon>
        <taxon>Amphibacillus</taxon>
    </lineage>
</organism>
<dbReference type="Pfam" id="PF00015">
    <property type="entry name" value="MCPsignal"/>
    <property type="match status" value="1"/>
</dbReference>